<accession>A0ABW4E2K5</accession>
<dbReference type="PANTHER" id="PTHR33121">
    <property type="entry name" value="CYCLIC DI-GMP PHOSPHODIESTERASE PDEF"/>
    <property type="match status" value="1"/>
</dbReference>
<gene>
    <name evidence="2" type="ORF">ACFQ5J_00845</name>
</gene>
<dbReference type="Pfam" id="PF00563">
    <property type="entry name" value="EAL"/>
    <property type="match status" value="1"/>
</dbReference>
<dbReference type="SUPFAM" id="SSF141868">
    <property type="entry name" value="EAL domain-like"/>
    <property type="match status" value="1"/>
</dbReference>
<dbReference type="RefSeq" id="WP_125751990.1">
    <property type="nucleotide sequence ID" value="NZ_JBHTON010000002.1"/>
</dbReference>
<comment type="caution">
    <text evidence="2">The sequence shown here is derived from an EMBL/GenBank/DDBJ whole genome shotgun (WGS) entry which is preliminary data.</text>
</comment>
<dbReference type="Proteomes" id="UP001597252">
    <property type="component" value="Unassembled WGS sequence"/>
</dbReference>
<dbReference type="EMBL" id="JBHTON010000002">
    <property type="protein sequence ID" value="MFD1483794.1"/>
    <property type="molecule type" value="Genomic_DNA"/>
</dbReference>
<evidence type="ECO:0000313" key="2">
    <source>
        <dbReference type="EMBL" id="MFD1483794.1"/>
    </source>
</evidence>
<dbReference type="InterPro" id="IPR035919">
    <property type="entry name" value="EAL_sf"/>
</dbReference>
<organism evidence="2 3">
    <name type="scientific">Lacticaseibacillus baoqingensis</name>
    <dbReference type="NCBI Taxonomy" id="2486013"/>
    <lineage>
        <taxon>Bacteria</taxon>
        <taxon>Bacillati</taxon>
        <taxon>Bacillota</taxon>
        <taxon>Bacilli</taxon>
        <taxon>Lactobacillales</taxon>
        <taxon>Lactobacillaceae</taxon>
        <taxon>Lacticaseibacillus</taxon>
    </lineage>
</organism>
<evidence type="ECO:0000259" key="1">
    <source>
        <dbReference type="PROSITE" id="PS50883"/>
    </source>
</evidence>
<reference evidence="3" key="1">
    <citation type="journal article" date="2019" name="Int. J. Syst. Evol. Microbiol.">
        <title>The Global Catalogue of Microorganisms (GCM) 10K type strain sequencing project: providing services to taxonomists for standard genome sequencing and annotation.</title>
        <authorList>
            <consortium name="The Broad Institute Genomics Platform"/>
            <consortium name="The Broad Institute Genome Sequencing Center for Infectious Disease"/>
            <person name="Wu L."/>
            <person name="Ma J."/>
        </authorList>
    </citation>
    <scope>NUCLEOTIDE SEQUENCE [LARGE SCALE GENOMIC DNA]</scope>
    <source>
        <strain evidence="3">CCM 8903</strain>
    </source>
</reference>
<evidence type="ECO:0000313" key="3">
    <source>
        <dbReference type="Proteomes" id="UP001597252"/>
    </source>
</evidence>
<dbReference type="Gene3D" id="3.20.20.450">
    <property type="entry name" value="EAL domain"/>
    <property type="match status" value="1"/>
</dbReference>
<protein>
    <submittedName>
        <fullName evidence="2">EAL domain-containing protein</fullName>
    </submittedName>
</protein>
<proteinExistence type="predicted"/>
<dbReference type="InterPro" id="IPR050706">
    <property type="entry name" value="Cyclic-di-GMP_PDE-like"/>
</dbReference>
<sequence length="233" mass="26154">MYTVFAQPKYAMMKPTDAPIGYELFIRVWRDGQWDYPRPFELIGVVTLNRLLRQAIAAMPPSIELLSFNLEQAQFIDPAFTSMIASVQRSTSIRLYTELTERLGVGVTATQLLAAAKRFAACGLAVCIDDVGTGQNSPALVMMLNDYIAEYKFAFQNFRPLDSVTVLKPQLEFWTGLAQRQRKLLAWEGIESTVELALLQARFPGDLLQGFLFAKQARLETVAYTPQSVSGDR</sequence>
<keyword evidence="3" id="KW-1185">Reference proteome</keyword>
<dbReference type="SMART" id="SM00052">
    <property type="entry name" value="EAL"/>
    <property type="match status" value="1"/>
</dbReference>
<name>A0ABW4E2K5_9LACO</name>
<feature type="domain" description="EAL" evidence="1">
    <location>
        <begin position="1"/>
        <end position="230"/>
    </location>
</feature>
<dbReference type="InterPro" id="IPR001633">
    <property type="entry name" value="EAL_dom"/>
</dbReference>
<dbReference type="PANTHER" id="PTHR33121:SF70">
    <property type="entry name" value="SIGNALING PROTEIN YKOW"/>
    <property type="match status" value="1"/>
</dbReference>
<dbReference type="PROSITE" id="PS50883">
    <property type="entry name" value="EAL"/>
    <property type="match status" value="1"/>
</dbReference>